<organism evidence="2 3">
    <name type="scientific">Pseudodesulfovibrio portus</name>
    <dbReference type="NCBI Taxonomy" id="231439"/>
    <lineage>
        <taxon>Bacteria</taxon>
        <taxon>Pseudomonadati</taxon>
        <taxon>Thermodesulfobacteriota</taxon>
        <taxon>Desulfovibrionia</taxon>
        <taxon>Desulfovibrionales</taxon>
        <taxon>Desulfovibrionaceae</taxon>
    </lineage>
</organism>
<dbReference type="PANTHER" id="PTHR42941:SF1">
    <property type="entry name" value="SLL1037 PROTEIN"/>
    <property type="match status" value="1"/>
</dbReference>
<reference evidence="2" key="1">
    <citation type="submission" date="2022-08" db="EMBL/GenBank/DDBJ databases">
        <title>Genome Sequence of the sulphate-reducing bacterium, Pseudodesulfovibrio portus JCM14722.</title>
        <authorList>
            <person name="Kondo R."/>
            <person name="Kataoka T."/>
        </authorList>
    </citation>
    <scope>NUCLEOTIDE SEQUENCE</scope>
    <source>
        <strain evidence="2">JCM 14722</strain>
    </source>
</reference>
<proteinExistence type="predicted"/>
<dbReference type="Gene3D" id="3.40.190.10">
    <property type="entry name" value="Periplasmic binding protein-like II"/>
    <property type="match status" value="2"/>
</dbReference>
<dbReference type="NCBIfam" id="TIGR02122">
    <property type="entry name" value="TRAP_TAXI"/>
    <property type="match status" value="1"/>
</dbReference>
<dbReference type="SUPFAM" id="SSF53850">
    <property type="entry name" value="Periplasmic binding protein-like II"/>
    <property type="match status" value="1"/>
</dbReference>
<sequence>MYRSASVALTIAISLWAAFLAGCSPEGEDERKQPTRTLQSRQKVSLVFNGGPSGGTFNYFANKMSALITENEKWMDITPSGSGGSLSNICALNLDQADMAILYAGDAFLGRNGKLDCEEARMDHVRTIAYLYGAPAQLVVRRDSDIHSVRDLKGKIVAVGNAGSGAALSAERFFRHLRLWNEIDHRNLGYSEAAANFGAGRVDAFWALVGYPNCSIIEAATHTPIRLIDLHGISVQSGFYDLYPFYVFTKIPSGTYAGQDKAVATFQDSALWCARKDLDEDVVYLGLKAIFSEQGLEGMRSAHRAARSMSEAHALDNLPVPLHPGAIRFWSERGKNIPAILLP</sequence>
<dbReference type="Pfam" id="PF16868">
    <property type="entry name" value="NMT1_3"/>
    <property type="match status" value="1"/>
</dbReference>
<dbReference type="CDD" id="cd13520">
    <property type="entry name" value="PBP2_TAXI_TRAP"/>
    <property type="match status" value="1"/>
</dbReference>
<evidence type="ECO:0000313" key="3">
    <source>
        <dbReference type="Proteomes" id="UP001061361"/>
    </source>
</evidence>
<dbReference type="PANTHER" id="PTHR42941">
    <property type="entry name" value="SLL1037 PROTEIN"/>
    <property type="match status" value="1"/>
</dbReference>
<evidence type="ECO:0000313" key="2">
    <source>
        <dbReference type="EMBL" id="BDQ33999.1"/>
    </source>
</evidence>
<dbReference type="Proteomes" id="UP001061361">
    <property type="component" value="Chromosome"/>
</dbReference>
<name>A0ABN6RSD3_9BACT</name>
<keyword evidence="3" id="KW-1185">Reference proteome</keyword>
<feature type="chain" id="PRO_5046647546" evidence="1">
    <location>
        <begin position="18"/>
        <end position="343"/>
    </location>
</feature>
<evidence type="ECO:0000256" key="1">
    <source>
        <dbReference type="SAM" id="SignalP"/>
    </source>
</evidence>
<keyword evidence="1" id="KW-0732">Signal</keyword>
<dbReference type="PROSITE" id="PS51257">
    <property type="entry name" value="PROKAR_LIPOPROTEIN"/>
    <property type="match status" value="1"/>
</dbReference>
<gene>
    <name evidence="2" type="ORF">JCM14722_15410</name>
</gene>
<dbReference type="InterPro" id="IPR011852">
    <property type="entry name" value="TRAP_TAXI"/>
</dbReference>
<dbReference type="EMBL" id="AP026708">
    <property type="protein sequence ID" value="BDQ33999.1"/>
    <property type="molecule type" value="Genomic_DNA"/>
</dbReference>
<protein>
    <submittedName>
        <fullName evidence="2">C4-dicarboxylate ABC transporter substrate-binding protein</fullName>
    </submittedName>
</protein>
<feature type="signal peptide" evidence="1">
    <location>
        <begin position="1"/>
        <end position="17"/>
    </location>
</feature>
<accession>A0ABN6RSD3</accession>
<dbReference type="RefSeq" id="WP_264984047.1">
    <property type="nucleotide sequence ID" value="NZ_AP026708.1"/>
</dbReference>